<gene>
    <name evidence="1" type="ORF">CEY16_03135</name>
</gene>
<dbReference type="EMBL" id="PJNH01000001">
    <property type="protein sequence ID" value="PKR78765.1"/>
    <property type="molecule type" value="Genomic_DNA"/>
</dbReference>
<reference evidence="1 2" key="1">
    <citation type="submission" date="2017-06" db="EMBL/GenBank/DDBJ databases">
        <title>the draft geome sequence of Illustriluteabacillus marina B3227.</title>
        <authorList>
            <person name="He R.-H."/>
            <person name="Du Z.-J."/>
        </authorList>
    </citation>
    <scope>NUCLEOTIDE SEQUENCE [LARGE SCALE GENOMIC DNA]</scope>
    <source>
        <strain evidence="1 2">B3227</strain>
    </source>
</reference>
<sequence length="141" mass="16255">MIRVLTILFLVPLFIQHVVYAEELPDIEVFDIQNEEVVQTIPNSDELQSYVAGYVETIDGVCTMINPIPREGFMIKTLFPSPLHVTNQWIDDQIETVIIILPTSDEPYLLMLNGEGRPYVFSFNADIQDFLDKIDFDPYNQ</sequence>
<organism evidence="1 2">
    <name type="scientific">Halalkalibacillus sediminis</name>
    <dbReference type="NCBI Taxonomy" id="2018042"/>
    <lineage>
        <taxon>Bacteria</taxon>
        <taxon>Bacillati</taxon>
        <taxon>Bacillota</taxon>
        <taxon>Bacilli</taxon>
        <taxon>Bacillales</taxon>
        <taxon>Bacillaceae</taxon>
        <taxon>Halalkalibacillus</taxon>
    </lineage>
</organism>
<dbReference type="Proteomes" id="UP000243524">
    <property type="component" value="Unassembled WGS sequence"/>
</dbReference>
<name>A0A2I0QWS3_9BACI</name>
<accession>A0A2I0QWS3</accession>
<dbReference type="OrthoDB" id="2083243at2"/>
<evidence type="ECO:0000313" key="2">
    <source>
        <dbReference type="Proteomes" id="UP000243524"/>
    </source>
</evidence>
<protein>
    <submittedName>
        <fullName evidence="1">Uncharacterized protein</fullName>
    </submittedName>
</protein>
<dbReference type="RefSeq" id="WP_101330508.1">
    <property type="nucleotide sequence ID" value="NZ_PJNH01000001.1"/>
</dbReference>
<keyword evidence="2" id="KW-1185">Reference proteome</keyword>
<dbReference type="AlphaFoldDB" id="A0A2I0QWS3"/>
<evidence type="ECO:0000313" key="1">
    <source>
        <dbReference type="EMBL" id="PKR78765.1"/>
    </source>
</evidence>
<comment type="caution">
    <text evidence="1">The sequence shown here is derived from an EMBL/GenBank/DDBJ whole genome shotgun (WGS) entry which is preliminary data.</text>
</comment>
<proteinExistence type="predicted"/>